<comment type="caution">
    <text evidence="2">The sequence shown here is derived from an EMBL/GenBank/DDBJ whole genome shotgun (WGS) entry which is preliminary data.</text>
</comment>
<dbReference type="EMBL" id="JAGHQM010000171">
    <property type="protein sequence ID" value="KAH0564837.1"/>
    <property type="molecule type" value="Genomic_DNA"/>
</dbReference>
<accession>A0A9P8LGC7</accession>
<evidence type="ECO:0000313" key="3">
    <source>
        <dbReference type="Proteomes" id="UP000750711"/>
    </source>
</evidence>
<feature type="signal peptide" evidence="1">
    <location>
        <begin position="1"/>
        <end position="20"/>
    </location>
</feature>
<name>A0A9P8LGC7_9PEZI</name>
<keyword evidence="3" id="KW-1185">Reference proteome</keyword>
<proteinExistence type="predicted"/>
<sequence>MLGRTLLILSAALTHNVVLADYGSQEIGLYKRGLVEERQSQAFAPNTNSKPGATCVDAFGPGFVVRKDGLSVDTCAAQNGVSISPGFKTNAVSTVPSTSTTAKLPSITTTSTTVISKAYTTTVINPVYYGNFTGSPTGAPAIFTGAANPNNVAGGVAAVLFGLIGVLGNVL</sequence>
<evidence type="ECO:0000256" key="1">
    <source>
        <dbReference type="SAM" id="SignalP"/>
    </source>
</evidence>
<dbReference type="AlphaFoldDB" id="A0A9P8LGC7"/>
<feature type="chain" id="PRO_5040212128" evidence="1">
    <location>
        <begin position="21"/>
        <end position="171"/>
    </location>
</feature>
<organism evidence="2 3">
    <name type="scientific">Trichoglossum hirsutum</name>
    <dbReference type="NCBI Taxonomy" id="265104"/>
    <lineage>
        <taxon>Eukaryota</taxon>
        <taxon>Fungi</taxon>
        <taxon>Dikarya</taxon>
        <taxon>Ascomycota</taxon>
        <taxon>Pezizomycotina</taxon>
        <taxon>Geoglossomycetes</taxon>
        <taxon>Geoglossales</taxon>
        <taxon>Geoglossaceae</taxon>
        <taxon>Trichoglossum</taxon>
    </lineage>
</organism>
<protein>
    <submittedName>
        <fullName evidence="2">Uncharacterized protein</fullName>
    </submittedName>
</protein>
<dbReference type="Proteomes" id="UP000750711">
    <property type="component" value="Unassembled WGS sequence"/>
</dbReference>
<gene>
    <name evidence="2" type="ORF">GP486_001773</name>
</gene>
<reference evidence="2" key="1">
    <citation type="submission" date="2021-03" db="EMBL/GenBank/DDBJ databases">
        <title>Comparative genomics and phylogenomic investigation of the class Geoglossomycetes provide insights into ecological specialization and systematics.</title>
        <authorList>
            <person name="Melie T."/>
            <person name="Pirro S."/>
            <person name="Miller A.N."/>
            <person name="Quandt A."/>
        </authorList>
    </citation>
    <scope>NUCLEOTIDE SEQUENCE</scope>
    <source>
        <strain evidence="2">CAQ_001_2017</strain>
    </source>
</reference>
<evidence type="ECO:0000313" key="2">
    <source>
        <dbReference type="EMBL" id="KAH0564837.1"/>
    </source>
</evidence>
<keyword evidence="1" id="KW-0732">Signal</keyword>